<evidence type="ECO:0000256" key="1">
    <source>
        <dbReference type="ARBA" id="ARBA00044755"/>
    </source>
</evidence>
<name>A0A2M8LHG0_9BACT</name>
<organism evidence="3 4">
    <name type="scientific">Candidatus Uhrbacteria bacterium CG10_big_fil_rev_8_21_14_0_10_48_16</name>
    <dbReference type="NCBI Taxonomy" id="1975038"/>
    <lineage>
        <taxon>Bacteria</taxon>
        <taxon>Candidatus Uhriibacteriota</taxon>
    </lineage>
</organism>
<protein>
    <recommendedName>
        <fullName evidence="5">Cell shape determination protein CcmA</fullName>
    </recommendedName>
</protein>
<proteinExistence type="inferred from homology"/>
<evidence type="ECO:0000313" key="3">
    <source>
        <dbReference type="EMBL" id="PJE76881.1"/>
    </source>
</evidence>
<accession>A0A2M8LHG0</accession>
<evidence type="ECO:0000313" key="4">
    <source>
        <dbReference type="Proteomes" id="UP000231436"/>
    </source>
</evidence>
<evidence type="ECO:0008006" key="5">
    <source>
        <dbReference type="Google" id="ProtNLM"/>
    </source>
</evidence>
<dbReference type="PANTHER" id="PTHR35024:SF4">
    <property type="entry name" value="POLYMER-FORMING CYTOSKELETAL PROTEIN"/>
    <property type="match status" value="1"/>
</dbReference>
<reference evidence="4" key="1">
    <citation type="submission" date="2017-09" db="EMBL/GenBank/DDBJ databases">
        <title>Depth-based differentiation of microbial function through sediment-hosted aquifers and enrichment of novel symbionts in the deep terrestrial subsurface.</title>
        <authorList>
            <person name="Probst A.J."/>
            <person name="Ladd B."/>
            <person name="Jarett J.K."/>
            <person name="Geller-Mcgrath D.E."/>
            <person name="Sieber C.M.K."/>
            <person name="Emerson J.B."/>
            <person name="Anantharaman K."/>
            <person name="Thomas B.C."/>
            <person name="Malmstrom R."/>
            <person name="Stieglmeier M."/>
            <person name="Klingl A."/>
            <person name="Woyke T."/>
            <person name="Ryan C.M."/>
            <person name="Banfield J.F."/>
        </authorList>
    </citation>
    <scope>NUCLEOTIDE SEQUENCE [LARGE SCALE GENOMIC DNA]</scope>
</reference>
<comment type="similarity">
    <text evidence="1">Belongs to the bactofilin family.</text>
</comment>
<sequence>MFKDKSKTVMPSSTGNETIIAQGVRVEGDFRSQGDVVIDGEVVGSVETQSVLHVGEAAKIHADVKAESAVIAGEVVGNVMVGEMLELLSTSHVTGDIVTGRISIASGARMNGRISMEDGTPVSRGRKGTEVTPQEDAGE</sequence>
<gene>
    <name evidence="3" type="ORF">COV05_01650</name>
</gene>
<dbReference type="InterPro" id="IPR007607">
    <property type="entry name" value="BacA/B"/>
</dbReference>
<dbReference type="Pfam" id="PF04519">
    <property type="entry name" value="Bactofilin"/>
    <property type="match status" value="1"/>
</dbReference>
<dbReference type="EMBL" id="PFEU01000008">
    <property type="protein sequence ID" value="PJE76881.1"/>
    <property type="molecule type" value="Genomic_DNA"/>
</dbReference>
<comment type="caution">
    <text evidence="3">The sequence shown here is derived from an EMBL/GenBank/DDBJ whole genome shotgun (WGS) entry which is preliminary data.</text>
</comment>
<dbReference type="AlphaFoldDB" id="A0A2M8LHG0"/>
<feature type="region of interest" description="Disordered" evidence="2">
    <location>
        <begin position="113"/>
        <end position="139"/>
    </location>
</feature>
<evidence type="ECO:0000256" key="2">
    <source>
        <dbReference type="SAM" id="MobiDB-lite"/>
    </source>
</evidence>
<dbReference type="PANTHER" id="PTHR35024">
    <property type="entry name" value="HYPOTHETICAL CYTOSOLIC PROTEIN"/>
    <property type="match status" value="1"/>
</dbReference>
<dbReference type="Proteomes" id="UP000231436">
    <property type="component" value="Unassembled WGS sequence"/>
</dbReference>